<dbReference type="GO" id="GO:0050661">
    <property type="term" value="F:NADP binding"/>
    <property type="evidence" value="ECO:0007669"/>
    <property type="project" value="InterPro"/>
</dbReference>
<evidence type="ECO:0000313" key="13">
    <source>
        <dbReference type="Proteomes" id="UP000799772"/>
    </source>
</evidence>
<evidence type="ECO:0000256" key="4">
    <source>
        <dbReference type="ARBA" id="ARBA00022456"/>
    </source>
</evidence>
<feature type="transmembrane region" description="Helical" evidence="9">
    <location>
        <begin position="6"/>
        <end position="26"/>
    </location>
</feature>
<dbReference type="GO" id="GO:0005739">
    <property type="term" value="C:mitochondrion"/>
    <property type="evidence" value="ECO:0007669"/>
    <property type="project" value="TreeGrafter"/>
</dbReference>
<organism evidence="12 13">
    <name type="scientific">Rhizodiscina lignyota</name>
    <dbReference type="NCBI Taxonomy" id="1504668"/>
    <lineage>
        <taxon>Eukaryota</taxon>
        <taxon>Fungi</taxon>
        <taxon>Dikarya</taxon>
        <taxon>Ascomycota</taxon>
        <taxon>Pezizomycotina</taxon>
        <taxon>Dothideomycetes</taxon>
        <taxon>Pleosporomycetidae</taxon>
        <taxon>Aulographales</taxon>
        <taxon>Rhizodiscinaceae</taxon>
        <taxon>Rhizodiscina</taxon>
    </lineage>
</organism>
<dbReference type="PANTHER" id="PTHR22981">
    <property type="entry name" value="3-HYDROXYISOBUTYRATE DEHYDROGENASE-RELATED"/>
    <property type="match status" value="1"/>
</dbReference>
<keyword evidence="9" id="KW-0472">Membrane</keyword>
<evidence type="ECO:0000259" key="11">
    <source>
        <dbReference type="Pfam" id="PF14833"/>
    </source>
</evidence>
<name>A0A9P4M6M8_9PEZI</name>
<keyword evidence="9" id="KW-1133">Transmembrane helix</keyword>
<protein>
    <recommendedName>
        <fullName evidence="3">3-hydroxyisobutyrate dehydrogenase</fullName>
        <ecNumber evidence="3">1.1.1.31</ecNumber>
    </recommendedName>
</protein>
<keyword evidence="6" id="KW-0520">NAD</keyword>
<evidence type="ECO:0000313" key="12">
    <source>
        <dbReference type="EMBL" id="KAF2096492.1"/>
    </source>
</evidence>
<feature type="active site" evidence="8">
    <location>
        <position position="187"/>
    </location>
</feature>
<dbReference type="Gene3D" id="3.40.50.720">
    <property type="entry name" value="NAD(P)-binding Rossmann-like Domain"/>
    <property type="match status" value="1"/>
</dbReference>
<evidence type="ECO:0000256" key="8">
    <source>
        <dbReference type="PIRSR" id="PIRSR000103-1"/>
    </source>
</evidence>
<evidence type="ECO:0000259" key="10">
    <source>
        <dbReference type="Pfam" id="PF03446"/>
    </source>
</evidence>
<dbReference type="Gene3D" id="1.10.1040.10">
    <property type="entry name" value="N-(1-d-carboxylethyl)-l-norvaline Dehydrogenase, domain 2"/>
    <property type="match status" value="1"/>
</dbReference>
<dbReference type="PANTHER" id="PTHR22981:SF81">
    <property type="entry name" value="DEHYDROGENASE, PUTATIVE-RELATED"/>
    <property type="match status" value="1"/>
</dbReference>
<comment type="catalytic activity">
    <reaction evidence="7">
        <text>3-hydroxy-2-methylpropanoate + NAD(+) = 2-methyl-3-oxopropanoate + NADH + H(+)</text>
        <dbReference type="Rhea" id="RHEA:17681"/>
        <dbReference type="ChEBI" id="CHEBI:11805"/>
        <dbReference type="ChEBI" id="CHEBI:15378"/>
        <dbReference type="ChEBI" id="CHEBI:57540"/>
        <dbReference type="ChEBI" id="CHEBI:57700"/>
        <dbReference type="ChEBI" id="CHEBI:57945"/>
        <dbReference type="EC" id="1.1.1.31"/>
    </reaction>
</comment>
<proteinExistence type="inferred from homology"/>
<dbReference type="InterPro" id="IPR036291">
    <property type="entry name" value="NAD(P)-bd_dom_sf"/>
</dbReference>
<evidence type="ECO:0000256" key="1">
    <source>
        <dbReference type="ARBA" id="ARBA00005109"/>
    </source>
</evidence>
<comment type="similarity">
    <text evidence="2">Belongs to the HIBADH-related family. 3-hydroxyisobutyrate dehydrogenase subfamily.</text>
</comment>
<dbReference type="GO" id="GO:0051287">
    <property type="term" value="F:NAD binding"/>
    <property type="evidence" value="ECO:0007669"/>
    <property type="project" value="InterPro"/>
</dbReference>
<sequence>MASNKYTAVGFIGLGIMGFPMLENLIKKAPSTTKFYIYDVMAPALEKMASNYPDQVTVCGSSKEVAERSEVIISMVPEGSHVRSVYLTPDTGVLAADVSGKLLIDSSTIDTATSLQVREETLKKYPTASFFDAPVSGGQLGAQKGTLTFMVGSKEDDPEFPVLQHLLGMMGANIVPCGGPSLGLTAKLCHNYCSAMIAIATSESMNIGVKAGMDPRVLANVFHNSVAQSTVCDKWCPVPGVVPGCPASNGYRGGFRVQLMRKDVGLAVDTAKRVGATLALGGAGLQCYTDAANDPKCKDLDSRVVYRFLGGNENWDGKQAEREA</sequence>
<dbReference type="Pfam" id="PF03446">
    <property type="entry name" value="NAD_binding_2"/>
    <property type="match status" value="1"/>
</dbReference>
<dbReference type="FunFam" id="1.10.1040.10:FF:000006">
    <property type="entry name" value="3-hydroxyisobutyrate dehydrogenase"/>
    <property type="match status" value="1"/>
</dbReference>
<dbReference type="SUPFAM" id="SSF51735">
    <property type="entry name" value="NAD(P)-binding Rossmann-fold domains"/>
    <property type="match status" value="1"/>
</dbReference>
<dbReference type="GO" id="GO:0008442">
    <property type="term" value="F:3-hydroxyisobutyrate dehydrogenase activity"/>
    <property type="evidence" value="ECO:0007669"/>
    <property type="project" value="UniProtKB-EC"/>
</dbReference>
<comment type="pathway">
    <text evidence="1">Amino-acid degradation; L-valine degradation.</text>
</comment>
<dbReference type="EC" id="1.1.1.31" evidence="3"/>
<dbReference type="OrthoDB" id="21615at2759"/>
<dbReference type="InterPro" id="IPR013328">
    <property type="entry name" value="6PGD_dom2"/>
</dbReference>
<evidence type="ECO:0000256" key="9">
    <source>
        <dbReference type="SAM" id="Phobius"/>
    </source>
</evidence>
<evidence type="ECO:0000256" key="3">
    <source>
        <dbReference type="ARBA" id="ARBA00012991"/>
    </source>
</evidence>
<accession>A0A9P4M6M8</accession>
<dbReference type="Pfam" id="PF14833">
    <property type="entry name" value="NAD_binding_11"/>
    <property type="match status" value="1"/>
</dbReference>
<evidence type="ECO:0000256" key="5">
    <source>
        <dbReference type="ARBA" id="ARBA00023002"/>
    </source>
</evidence>
<keyword evidence="4" id="KW-0101">Branched-chain amino acid catabolism</keyword>
<evidence type="ECO:0000256" key="2">
    <source>
        <dbReference type="ARBA" id="ARBA00006013"/>
    </source>
</evidence>
<dbReference type="InterPro" id="IPR008927">
    <property type="entry name" value="6-PGluconate_DH-like_C_sf"/>
</dbReference>
<dbReference type="InterPro" id="IPR029154">
    <property type="entry name" value="HIBADH-like_NADP-bd"/>
</dbReference>
<evidence type="ECO:0000256" key="7">
    <source>
        <dbReference type="ARBA" id="ARBA00049197"/>
    </source>
</evidence>
<evidence type="ECO:0000256" key="6">
    <source>
        <dbReference type="ARBA" id="ARBA00023027"/>
    </source>
</evidence>
<dbReference type="AlphaFoldDB" id="A0A9P4M6M8"/>
<feature type="domain" description="6-phosphogluconate dehydrogenase NADP-binding" evidence="10">
    <location>
        <begin position="9"/>
        <end position="177"/>
    </location>
</feature>
<dbReference type="PIRSF" id="PIRSF000103">
    <property type="entry name" value="HIBADH"/>
    <property type="match status" value="1"/>
</dbReference>
<reference evidence="12" key="1">
    <citation type="journal article" date="2020" name="Stud. Mycol.">
        <title>101 Dothideomycetes genomes: a test case for predicting lifestyles and emergence of pathogens.</title>
        <authorList>
            <person name="Haridas S."/>
            <person name="Albert R."/>
            <person name="Binder M."/>
            <person name="Bloem J."/>
            <person name="Labutti K."/>
            <person name="Salamov A."/>
            <person name="Andreopoulos B."/>
            <person name="Baker S."/>
            <person name="Barry K."/>
            <person name="Bills G."/>
            <person name="Bluhm B."/>
            <person name="Cannon C."/>
            <person name="Castanera R."/>
            <person name="Culley D."/>
            <person name="Daum C."/>
            <person name="Ezra D."/>
            <person name="Gonzalez J."/>
            <person name="Henrissat B."/>
            <person name="Kuo A."/>
            <person name="Liang C."/>
            <person name="Lipzen A."/>
            <person name="Lutzoni F."/>
            <person name="Magnuson J."/>
            <person name="Mondo S."/>
            <person name="Nolan M."/>
            <person name="Ohm R."/>
            <person name="Pangilinan J."/>
            <person name="Park H.-J."/>
            <person name="Ramirez L."/>
            <person name="Alfaro M."/>
            <person name="Sun H."/>
            <person name="Tritt A."/>
            <person name="Yoshinaga Y."/>
            <person name="Zwiers L.-H."/>
            <person name="Turgeon B."/>
            <person name="Goodwin S."/>
            <person name="Spatafora J."/>
            <person name="Crous P."/>
            <person name="Grigoriev I."/>
        </authorList>
    </citation>
    <scope>NUCLEOTIDE SEQUENCE</scope>
    <source>
        <strain evidence="12">CBS 133067</strain>
    </source>
</reference>
<gene>
    <name evidence="12" type="ORF">NA57DRAFT_42678</name>
</gene>
<dbReference type="SUPFAM" id="SSF48179">
    <property type="entry name" value="6-phosphogluconate dehydrogenase C-terminal domain-like"/>
    <property type="match status" value="1"/>
</dbReference>
<dbReference type="GO" id="GO:0006574">
    <property type="term" value="P:L-valine catabolic process"/>
    <property type="evidence" value="ECO:0007669"/>
    <property type="project" value="TreeGrafter"/>
</dbReference>
<keyword evidence="9" id="KW-0812">Transmembrane</keyword>
<keyword evidence="5" id="KW-0560">Oxidoreductase</keyword>
<dbReference type="InterPro" id="IPR015815">
    <property type="entry name" value="HIBADH-related"/>
</dbReference>
<dbReference type="Proteomes" id="UP000799772">
    <property type="component" value="Unassembled WGS sequence"/>
</dbReference>
<dbReference type="InterPro" id="IPR006115">
    <property type="entry name" value="6PGDH_NADP-bd"/>
</dbReference>
<dbReference type="EMBL" id="ML978129">
    <property type="protein sequence ID" value="KAF2096492.1"/>
    <property type="molecule type" value="Genomic_DNA"/>
</dbReference>
<keyword evidence="13" id="KW-1185">Reference proteome</keyword>
<comment type="caution">
    <text evidence="12">The sequence shown here is derived from an EMBL/GenBank/DDBJ whole genome shotgun (WGS) entry which is preliminary data.</text>
</comment>
<feature type="domain" description="3-hydroxyisobutyrate dehydrogenase-like NAD-binding" evidence="11">
    <location>
        <begin position="183"/>
        <end position="307"/>
    </location>
</feature>